<dbReference type="AlphaFoldDB" id="A0A9P8WC44"/>
<dbReference type="InterPro" id="IPR007304">
    <property type="entry name" value="TAP46-like"/>
</dbReference>
<dbReference type="PANTHER" id="PTHR10933:SF9">
    <property type="entry name" value="IMMUNOGLOBULIN-BINDING PROTEIN 1"/>
    <property type="match status" value="1"/>
</dbReference>
<accession>A0A9P8WC44</accession>
<comment type="caution">
    <text evidence="1">The sequence shown here is derived from an EMBL/GenBank/DDBJ whole genome shotgun (WGS) entry which is preliminary data.</text>
</comment>
<gene>
    <name evidence="1" type="ORF">B0T10DRAFT_477901</name>
</gene>
<sequence length="352" mass="39069">MASSDEPQSVRSLFQAAQDKRHALENTFEATSPAYRDDLGTALAMYARARAQIASLGIFSPNEGAEDIATTDLPYLLLDFHVAELVQKTPNLSPDQRVDVVAASRAAYERFLALVDGYALVKGPYAALLERYRDDPGQFCVVATSDPAARRDGKIANFRAEKQLKDRLETLRRNPRYLDHGDEELVRELHLTHVTFSVHQTFQALDSLNRELAILAQAPRPLAPSAVDTPLPSDESSRLDHPLRRLSSLTGTGGPLLSTKGKPLQPFTLLGSRADLARGVFRPGHNLPTMTIDEYLEEEKRRGNILQGGVEEKTVVDEDDMEAVDRAMYKAREWDDFTDDNRKGAGNTLNRG</sequence>
<proteinExistence type="predicted"/>
<keyword evidence="2" id="KW-1185">Reference proteome</keyword>
<dbReference type="PANTHER" id="PTHR10933">
    <property type="entry name" value="IMMUNOGLOBULIN-BINDING PROTEIN 1"/>
    <property type="match status" value="1"/>
</dbReference>
<dbReference type="GO" id="GO:0005829">
    <property type="term" value="C:cytosol"/>
    <property type="evidence" value="ECO:0007669"/>
    <property type="project" value="TreeGrafter"/>
</dbReference>
<dbReference type="GO" id="GO:0051721">
    <property type="term" value="F:protein phosphatase 2A binding"/>
    <property type="evidence" value="ECO:0007669"/>
    <property type="project" value="TreeGrafter"/>
</dbReference>
<dbReference type="InterPro" id="IPR038511">
    <property type="entry name" value="TAP42/TAP46-like_sf"/>
</dbReference>
<reference evidence="1 2" key="1">
    <citation type="journal article" date="2021" name="Nat. Commun.">
        <title>Genetic determinants of endophytism in the Arabidopsis root mycobiome.</title>
        <authorList>
            <person name="Mesny F."/>
            <person name="Miyauchi S."/>
            <person name="Thiergart T."/>
            <person name="Pickel B."/>
            <person name="Atanasova L."/>
            <person name="Karlsson M."/>
            <person name="Huettel B."/>
            <person name="Barry K.W."/>
            <person name="Haridas S."/>
            <person name="Chen C."/>
            <person name="Bauer D."/>
            <person name="Andreopoulos W."/>
            <person name="Pangilinan J."/>
            <person name="LaButti K."/>
            <person name="Riley R."/>
            <person name="Lipzen A."/>
            <person name="Clum A."/>
            <person name="Drula E."/>
            <person name="Henrissat B."/>
            <person name="Kohler A."/>
            <person name="Grigoriev I.V."/>
            <person name="Martin F.M."/>
            <person name="Hacquard S."/>
        </authorList>
    </citation>
    <scope>NUCLEOTIDE SEQUENCE [LARGE SCALE GENOMIC DNA]</scope>
    <source>
        <strain evidence="1 2">MPI-CAGE-CH-0241</strain>
    </source>
</reference>
<evidence type="ECO:0000313" key="2">
    <source>
        <dbReference type="Proteomes" id="UP000777438"/>
    </source>
</evidence>
<dbReference type="Proteomes" id="UP000777438">
    <property type="component" value="Unassembled WGS sequence"/>
</dbReference>
<dbReference type="EMBL" id="JAGPYM010000004">
    <property type="protein sequence ID" value="KAH6895426.1"/>
    <property type="molecule type" value="Genomic_DNA"/>
</dbReference>
<evidence type="ECO:0000313" key="1">
    <source>
        <dbReference type="EMBL" id="KAH6895426.1"/>
    </source>
</evidence>
<dbReference type="GO" id="GO:0035303">
    <property type="term" value="P:regulation of dephosphorylation"/>
    <property type="evidence" value="ECO:0007669"/>
    <property type="project" value="TreeGrafter"/>
</dbReference>
<dbReference type="OrthoDB" id="10261753at2759"/>
<dbReference type="Pfam" id="PF04177">
    <property type="entry name" value="TAP42"/>
    <property type="match status" value="1"/>
</dbReference>
<protein>
    <submittedName>
        <fullName evidence="1">TAP42-like protein</fullName>
    </submittedName>
</protein>
<organism evidence="1 2">
    <name type="scientific">Thelonectria olida</name>
    <dbReference type="NCBI Taxonomy" id="1576542"/>
    <lineage>
        <taxon>Eukaryota</taxon>
        <taxon>Fungi</taxon>
        <taxon>Dikarya</taxon>
        <taxon>Ascomycota</taxon>
        <taxon>Pezizomycotina</taxon>
        <taxon>Sordariomycetes</taxon>
        <taxon>Hypocreomycetidae</taxon>
        <taxon>Hypocreales</taxon>
        <taxon>Nectriaceae</taxon>
        <taxon>Thelonectria</taxon>
    </lineage>
</organism>
<dbReference type="Gene3D" id="1.25.40.540">
    <property type="entry name" value="TAP42-like family"/>
    <property type="match status" value="1"/>
</dbReference>
<dbReference type="GO" id="GO:0009966">
    <property type="term" value="P:regulation of signal transduction"/>
    <property type="evidence" value="ECO:0007669"/>
    <property type="project" value="InterPro"/>
</dbReference>
<name>A0A9P8WC44_9HYPO</name>